<evidence type="ECO:0000256" key="3">
    <source>
        <dbReference type="ARBA" id="ARBA00023274"/>
    </source>
</evidence>
<sequence>MTKWEPAPTGAETPEINLFGKWSTEDVQINNISLQDYLAVKEKYAKYLPHSSGRYAAKRFCKAQCPIVERLTDSMMMHGRNYGTKLMMVHIVKHAFEIIHLLTSENPPPKGPLSMKIRCRDGVVCVFVRVCGTPTLQPPRHREQALACVGSLCPALRRALRRAATRRKTVRALGHQGTIFIRDVA</sequence>
<reference evidence="5" key="1">
    <citation type="journal article" date="2022" name="bioRxiv">
        <title>Sequencing and chromosome-scale assembly of the giantPleurodeles waltlgenome.</title>
        <authorList>
            <person name="Brown T."/>
            <person name="Elewa A."/>
            <person name="Iarovenko S."/>
            <person name="Subramanian E."/>
            <person name="Araus A.J."/>
            <person name="Petzold A."/>
            <person name="Susuki M."/>
            <person name="Suzuki K.-i.T."/>
            <person name="Hayashi T."/>
            <person name="Toyoda A."/>
            <person name="Oliveira C."/>
            <person name="Osipova E."/>
            <person name="Leigh N.D."/>
            <person name="Simon A."/>
            <person name="Yun M.H."/>
        </authorList>
    </citation>
    <scope>NUCLEOTIDE SEQUENCE</scope>
    <source>
        <strain evidence="5">20211129_DDA</strain>
        <tissue evidence="5">Liver</tissue>
    </source>
</reference>
<name>A0AAV7WUR0_PLEWA</name>
<dbReference type="EMBL" id="JANPWB010000001">
    <property type="protein sequence ID" value="KAJ1216868.1"/>
    <property type="molecule type" value="Genomic_DNA"/>
</dbReference>
<dbReference type="InterPro" id="IPR000235">
    <property type="entry name" value="Ribosomal_uS7"/>
</dbReference>
<comment type="similarity">
    <text evidence="1">Belongs to the universal ribosomal protein uS7 family.</text>
</comment>
<evidence type="ECO:0000313" key="6">
    <source>
        <dbReference type="Proteomes" id="UP001066276"/>
    </source>
</evidence>
<organism evidence="5 6">
    <name type="scientific">Pleurodeles waltl</name>
    <name type="common">Iberian ribbed newt</name>
    <dbReference type="NCBI Taxonomy" id="8319"/>
    <lineage>
        <taxon>Eukaryota</taxon>
        <taxon>Metazoa</taxon>
        <taxon>Chordata</taxon>
        <taxon>Craniata</taxon>
        <taxon>Vertebrata</taxon>
        <taxon>Euteleostomi</taxon>
        <taxon>Amphibia</taxon>
        <taxon>Batrachia</taxon>
        <taxon>Caudata</taxon>
        <taxon>Salamandroidea</taxon>
        <taxon>Salamandridae</taxon>
        <taxon>Pleurodelinae</taxon>
        <taxon>Pleurodeles</taxon>
    </lineage>
</organism>
<feature type="domain" description="Small ribosomal subunit protein uS7" evidence="4">
    <location>
        <begin position="45"/>
        <end position="107"/>
    </location>
</feature>
<evidence type="ECO:0000259" key="4">
    <source>
        <dbReference type="Pfam" id="PF00177"/>
    </source>
</evidence>
<dbReference type="AlphaFoldDB" id="A0AAV7WUR0"/>
<evidence type="ECO:0000256" key="2">
    <source>
        <dbReference type="ARBA" id="ARBA00022980"/>
    </source>
</evidence>
<dbReference type="Gene3D" id="1.10.455.10">
    <property type="entry name" value="Ribosomal protein S7 domain"/>
    <property type="match status" value="1"/>
</dbReference>
<keyword evidence="6" id="KW-1185">Reference proteome</keyword>
<accession>A0AAV7WUR0</accession>
<dbReference type="SUPFAM" id="SSF47973">
    <property type="entry name" value="Ribosomal protein S7"/>
    <property type="match status" value="1"/>
</dbReference>
<dbReference type="InterPro" id="IPR023798">
    <property type="entry name" value="Ribosomal_uS7_dom"/>
</dbReference>
<comment type="caution">
    <text evidence="5">The sequence shown here is derived from an EMBL/GenBank/DDBJ whole genome shotgun (WGS) entry which is preliminary data.</text>
</comment>
<dbReference type="GO" id="GO:1990904">
    <property type="term" value="C:ribonucleoprotein complex"/>
    <property type="evidence" value="ECO:0007669"/>
    <property type="project" value="UniProtKB-KW"/>
</dbReference>
<protein>
    <recommendedName>
        <fullName evidence="4">Small ribosomal subunit protein uS7 domain-containing protein</fullName>
    </recommendedName>
</protein>
<gene>
    <name evidence="5" type="ORF">NDU88_004466</name>
</gene>
<keyword evidence="3" id="KW-0687">Ribonucleoprotein</keyword>
<dbReference type="Proteomes" id="UP001066276">
    <property type="component" value="Chromosome 1_1"/>
</dbReference>
<dbReference type="PANTHER" id="PTHR11205">
    <property type="entry name" value="RIBOSOMAL PROTEIN S7"/>
    <property type="match status" value="1"/>
</dbReference>
<keyword evidence="2" id="KW-0689">Ribosomal protein</keyword>
<dbReference type="InterPro" id="IPR036823">
    <property type="entry name" value="Ribosomal_uS7_dom_sf"/>
</dbReference>
<dbReference type="GO" id="GO:0005840">
    <property type="term" value="C:ribosome"/>
    <property type="evidence" value="ECO:0007669"/>
    <property type="project" value="UniProtKB-KW"/>
</dbReference>
<proteinExistence type="inferred from homology"/>
<evidence type="ECO:0000313" key="5">
    <source>
        <dbReference type="EMBL" id="KAJ1216868.1"/>
    </source>
</evidence>
<dbReference type="GO" id="GO:0006412">
    <property type="term" value="P:translation"/>
    <property type="evidence" value="ECO:0007669"/>
    <property type="project" value="InterPro"/>
</dbReference>
<evidence type="ECO:0000256" key="1">
    <source>
        <dbReference type="ARBA" id="ARBA00007151"/>
    </source>
</evidence>
<dbReference type="Pfam" id="PF00177">
    <property type="entry name" value="Ribosomal_S7"/>
    <property type="match status" value="1"/>
</dbReference>